<reference evidence="1" key="1">
    <citation type="journal article" date="2021" name="Proc. Natl. Acad. Sci. U.S.A.">
        <title>A Catalog of Tens of Thousands of Viruses from Human Metagenomes Reveals Hidden Associations with Chronic Diseases.</title>
        <authorList>
            <person name="Tisza M.J."/>
            <person name="Buck C.B."/>
        </authorList>
    </citation>
    <scope>NUCLEOTIDE SEQUENCE</scope>
    <source>
        <strain evidence="1">Ctulf7</strain>
    </source>
</reference>
<accession>A0A8S5M5Q5</accession>
<protein>
    <submittedName>
        <fullName evidence="1">Tail assembly chaperone protein</fullName>
    </submittedName>
</protein>
<name>A0A8S5M5Q5_9CAUD</name>
<dbReference type="EMBL" id="BK014825">
    <property type="protein sequence ID" value="DAD77423.1"/>
    <property type="molecule type" value="Genomic_DNA"/>
</dbReference>
<organism evidence="1">
    <name type="scientific">Siphoviridae sp. ctulf7</name>
    <dbReference type="NCBI Taxonomy" id="2826505"/>
    <lineage>
        <taxon>Viruses</taxon>
        <taxon>Duplodnaviria</taxon>
        <taxon>Heunggongvirae</taxon>
        <taxon>Uroviricota</taxon>
        <taxon>Caudoviricetes</taxon>
    </lineage>
</organism>
<evidence type="ECO:0000313" key="1">
    <source>
        <dbReference type="EMBL" id="DAD77423.1"/>
    </source>
</evidence>
<proteinExistence type="predicted"/>
<sequence>MHIEEDSFWKMSPLLFYQLMELHAEKLKQQGRMMRHGR</sequence>